<reference evidence="1" key="1">
    <citation type="submission" date="2013-08" db="EMBL/GenBank/DDBJ databases">
        <title>Gene expansion shapes genome architecture in the human pathogen Lichtheimia corymbifera: an evolutionary genomics analysis in the ancient terrestrial Mucorales (Mucoromycotina).</title>
        <authorList>
            <person name="Schwartze V.U."/>
            <person name="Winter S."/>
            <person name="Shelest E."/>
            <person name="Marcet-Houben M."/>
            <person name="Horn F."/>
            <person name="Wehner S."/>
            <person name="Hoffmann K."/>
            <person name="Riege K."/>
            <person name="Sammeth M."/>
            <person name="Nowrousian M."/>
            <person name="Valiante V."/>
            <person name="Linde J."/>
            <person name="Jacobsen I.D."/>
            <person name="Marz M."/>
            <person name="Brakhage A.A."/>
            <person name="Gabaldon T."/>
            <person name="Bocker S."/>
            <person name="Voigt K."/>
        </authorList>
    </citation>
    <scope>NUCLEOTIDE SEQUENCE [LARGE SCALE GENOMIC DNA]</scope>
    <source>
        <strain evidence="1">FSU 9682</strain>
    </source>
</reference>
<dbReference type="EMBL" id="CBTN010000205">
    <property type="protein sequence ID" value="CDH61581.1"/>
    <property type="molecule type" value="Genomic_DNA"/>
</dbReference>
<evidence type="ECO:0000313" key="1">
    <source>
        <dbReference type="EMBL" id="CDH61581.1"/>
    </source>
</evidence>
<dbReference type="Proteomes" id="UP000027586">
    <property type="component" value="Unassembled WGS sequence"/>
</dbReference>
<comment type="caution">
    <text evidence="1">The sequence shown here is derived from an EMBL/GenBank/DDBJ whole genome shotgun (WGS) entry which is preliminary data.</text>
</comment>
<keyword evidence="2" id="KW-1185">Reference proteome</keyword>
<name>A0A068SJ74_9FUNG</name>
<dbReference type="AlphaFoldDB" id="A0A068SJ74"/>
<evidence type="ECO:0000313" key="2">
    <source>
        <dbReference type="Proteomes" id="UP000027586"/>
    </source>
</evidence>
<sequence length="125" mass="14308">MKLWISKHTFDCVRMNTGRSLKFLRVIYRLMTVTFTRNSRQTAIPLPTVRANLTTFLDIVTQGKVQRVLLAIFNRCHEYLSLLSTLDTANDPNAFNPMAFLAFTLAELGFINFNNDSLAIFINTT</sequence>
<organism evidence="1 2">
    <name type="scientific">Lichtheimia corymbifera JMRC:FSU:9682</name>
    <dbReference type="NCBI Taxonomy" id="1263082"/>
    <lineage>
        <taxon>Eukaryota</taxon>
        <taxon>Fungi</taxon>
        <taxon>Fungi incertae sedis</taxon>
        <taxon>Mucoromycota</taxon>
        <taxon>Mucoromycotina</taxon>
        <taxon>Mucoromycetes</taxon>
        <taxon>Mucorales</taxon>
        <taxon>Lichtheimiaceae</taxon>
        <taxon>Lichtheimia</taxon>
    </lineage>
</organism>
<gene>
    <name evidence="1" type="ORF">LCOR_12356.1</name>
</gene>
<accession>A0A068SJ74</accession>
<proteinExistence type="predicted"/>
<dbReference type="VEuPathDB" id="FungiDB:LCOR_12356.1"/>
<protein>
    <submittedName>
        <fullName evidence="1">Uncharacterized protein</fullName>
    </submittedName>
</protein>